<gene>
    <name evidence="2" type="ORF">A2918_00155</name>
</gene>
<dbReference type="Proteomes" id="UP000178227">
    <property type="component" value="Unassembled WGS sequence"/>
</dbReference>
<dbReference type="AlphaFoldDB" id="A0A1F8GBA4"/>
<reference evidence="2 3" key="1">
    <citation type="journal article" date="2016" name="Nat. Commun.">
        <title>Thousands of microbial genomes shed light on interconnected biogeochemical processes in an aquifer system.</title>
        <authorList>
            <person name="Anantharaman K."/>
            <person name="Brown C.T."/>
            <person name="Hug L.A."/>
            <person name="Sharon I."/>
            <person name="Castelle C.J."/>
            <person name="Probst A.J."/>
            <person name="Thomas B.C."/>
            <person name="Singh A."/>
            <person name="Wilkins M.J."/>
            <person name="Karaoz U."/>
            <person name="Brodie E.L."/>
            <person name="Williams K.H."/>
            <person name="Hubbard S.S."/>
            <person name="Banfield J.F."/>
        </authorList>
    </citation>
    <scope>NUCLEOTIDE SEQUENCE [LARGE SCALE GENOMIC DNA]</scope>
</reference>
<feature type="region of interest" description="Disordered" evidence="1">
    <location>
        <begin position="1"/>
        <end position="22"/>
    </location>
</feature>
<organism evidence="2 3">
    <name type="scientific">Candidatus Yanofskybacteria bacterium RIFCSPLOWO2_01_FULL_42_49</name>
    <dbReference type="NCBI Taxonomy" id="1802694"/>
    <lineage>
        <taxon>Bacteria</taxon>
        <taxon>Candidatus Yanofskyibacteriota</taxon>
    </lineage>
</organism>
<protein>
    <submittedName>
        <fullName evidence="2">Uncharacterized protein</fullName>
    </submittedName>
</protein>
<evidence type="ECO:0000313" key="3">
    <source>
        <dbReference type="Proteomes" id="UP000178227"/>
    </source>
</evidence>
<proteinExistence type="predicted"/>
<sequence length="173" mass="20179">MKQKQEKIPNALTSKENLGSPHLVKNFKERTGGRDVLDMEGKEFFDELVGDIEDLKMTDDFLQVLLLKRFVTLHEPVSSAREKINERIKDLEDTLEALRGRFARNPKIKHDEIDDEFERLSIEEKDNIEEELERLGVTYKVLGHFLRAGIFTESDTLMRAKEAVYNQIKKFTP</sequence>
<evidence type="ECO:0000256" key="1">
    <source>
        <dbReference type="SAM" id="MobiDB-lite"/>
    </source>
</evidence>
<comment type="caution">
    <text evidence="2">The sequence shown here is derived from an EMBL/GenBank/DDBJ whole genome shotgun (WGS) entry which is preliminary data.</text>
</comment>
<name>A0A1F8GBA4_9BACT</name>
<dbReference type="STRING" id="1802694.A2918_00155"/>
<evidence type="ECO:0000313" key="2">
    <source>
        <dbReference type="EMBL" id="OGN22320.1"/>
    </source>
</evidence>
<accession>A0A1F8GBA4</accession>
<dbReference type="EMBL" id="MGKI01000012">
    <property type="protein sequence ID" value="OGN22320.1"/>
    <property type="molecule type" value="Genomic_DNA"/>
</dbReference>